<proteinExistence type="predicted"/>
<dbReference type="Proteomes" id="UP000675881">
    <property type="component" value="Chromosome 10"/>
</dbReference>
<gene>
    <name evidence="1" type="ORF">LSAA_2546</name>
</gene>
<reference evidence="1" key="1">
    <citation type="submission" date="2021-02" db="EMBL/GenBank/DDBJ databases">
        <authorList>
            <person name="Bekaert M."/>
        </authorList>
    </citation>
    <scope>NUCLEOTIDE SEQUENCE</scope>
    <source>
        <strain evidence="1">IoA-00</strain>
    </source>
</reference>
<keyword evidence="2" id="KW-1185">Reference proteome</keyword>
<accession>A0A7R8H0Z5</accession>
<dbReference type="AlphaFoldDB" id="A0A7R8H0Z5"/>
<name>A0A7R8H0Z5_LEPSM</name>
<protein>
    <submittedName>
        <fullName evidence="1">(salmon louse) hypothetical protein</fullName>
    </submittedName>
</protein>
<sequence length="155" mass="17955">MCTNIVLPLDITIWVDSSGDNLIQRLSIHFELWQQIYLSQFYKITHTTSYHPQSNELLEHFHQQLKSSMNARLTSSQWFPYQGPFNVIQMSENIATFNVGSRVEQIPIDQLNPGIVPDDTIPVFPPPQRRPKKPSILIPTKELLRCKILSRASKR</sequence>
<evidence type="ECO:0000313" key="1">
    <source>
        <dbReference type="EMBL" id="CAF2798619.1"/>
    </source>
</evidence>
<evidence type="ECO:0000313" key="2">
    <source>
        <dbReference type="Proteomes" id="UP000675881"/>
    </source>
</evidence>
<organism evidence="1 2">
    <name type="scientific">Lepeophtheirus salmonis</name>
    <name type="common">Salmon louse</name>
    <name type="synonym">Caligus salmonis</name>
    <dbReference type="NCBI Taxonomy" id="72036"/>
    <lineage>
        <taxon>Eukaryota</taxon>
        <taxon>Metazoa</taxon>
        <taxon>Ecdysozoa</taxon>
        <taxon>Arthropoda</taxon>
        <taxon>Crustacea</taxon>
        <taxon>Multicrustacea</taxon>
        <taxon>Hexanauplia</taxon>
        <taxon>Copepoda</taxon>
        <taxon>Siphonostomatoida</taxon>
        <taxon>Caligidae</taxon>
        <taxon>Lepeophtheirus</taxon>
    </lineage>
</organism>
<dbReference type="EMBL" id="HG994589">
    <property type="protein sequence ID" value="CAF2798619.1"/>
    <property type="molecule type" value="Genomic_DNA"/>
</dbReference>